<feature type="transmembrane region" description="Helical" evidence="1">
    <location>
        <begin position="6"/>
        <end position="24"/>
    </location>
</feature>
<gene>
    <name evidence="2" type="ORF">OCBIM_22033367mg</name>
</gene>
<organism evidence="2">
    <name type="scientific">Octopus bimaculoides</name>
    <name type="common">California two-spotted octopus</name>
    <dbReference type="NCBI Taxonomy" id="37653"/>
    <lineage>
        <taxon>Eukaryota</taxon>
        <taxon>Metazoa</taxon>
        <taxon>Spiralia</taxon>
        <taxon>Lophotrochozoa</taxon>
        <taxon>Mollusca</taxon>
        <taxon>Cephalopoda</taxon>
        <taxon>Coleoidea</taxon>
        <taxon>Octopodiformes</taxon>
        <taxon>Octopoda</taxon>
        <taxon>Incirrata</taxon>
        <taxon>Octopodidae</taxon>
        <taxon>Octopus</taxon>
    </lineage>
</organism>
<keyword evidence="1" id="KW-0812">Transmembrane</keyword>
<dbReference type="AlphaFoldDB" id="A0A0L8GIQ0"/>
<proteinExistence type="predicted"/>
<protein>
    <submittedName>
        <fullName evidence="2">Uncharacterized protein</fullName>
    </submittedName>
</protein>
<keyword evidence="1" id="KW-1133">Transmembrane helix</keyword>
<evidence type="ECO:0000256" key="1">
    <source>
        <dbReference type="SAM" id="Phobius"/>
    </source>
</evidence>
<dbReference type="EMBL" id="KQ421800">
    <property type="protein sequence ID" value="KOF76415.1"/>
    <property type="molecule type" value="Genomic_DNA"/>
</dbReference>
<reference evidence="2" key="1">
    <citation type="submission" date="2015-07" db="EMBL/GenBank/DDBJ databases">
        <title>MeaNS - Measles Nucleotide Surveillance Program.</title>
        <authorList>
            <person name="Tran T."/>
            <person name="Druce J."/>
        </authorList>
    </citation>
    <scope>NUCLEOTIDE SEQUENCE</scope>
    <source>
        <strain evidence="2">UCB-OBI-ISO-001</strain>
        <tissue evidence="2">Gonad</tissue>
    </source>
</reference>
<sequence length="50" mass="6080">MFISYILYIFCLICFFKFLLRHCFKDPVLFNIIKRSSTYYAKLHAMCIFG</sequence>
<evidence type="ECO:0000313" key="2">
    <source>
        <dbReference type="EMBL" id="KOF76415.1"/>
    </source>
</evidence>
<keyword evidence="1" id="KW-0472">Membrane</keyword>
<accession>A0A0L8GIQ0</accession>
<name>A0A0L8GIQ0_OCTBM</name>